<accession>A0A2P2R4R8</accession>
<name>A0A2P2R4R8_RHIMU</name>
<sequence length="35" mass="4207">MQQEAHHKTQKVIKRFLVIYQFIPRAICQGNLNPR</sequence>
<protein>
    <submittedName>
        <fullName evidence="1">Uncharacterized protein</fullName>
    </submittedName>
</protein>
<organism evidence="1">
    <name type="scientific">Rhizophora mucronata</name>
    <name type="common">Asiatic mangrove</name>
    <dbReference type="NCBI Taxonomy" id="61149"/>
    <lineage>
        <taxon>Eukaryota</taxon>
        <taxon>Viridiplantae</taxon>
        <taxon>Streptophyta</taxon>
        <taxon>Embryophyta</taxon>
        <taxon>Tracheophyta</taxon>
        <taxon>Spermatophyta</taxon>
        <taxon>Magnoliopsida</taxon>
        <taxon>eudicotyledons</taxon>
        <taxon>Gunneridae</taxon>
        <taxon>Pentapetalae</taxon>
        <taxon>rosids</taxon>
        <taxon>fabids</taxon>
        <taxon>Malpighiales</taxon>
        <taxon>Rhizophoraceae</taxon>
        <taxon>Rhizophora</taxon>
    </lineage>
</organism>
<dbReference type="AlphaFoldDB" id="A0A2P2R4R8"/>
<proteinExistence type="predicted"/>
<dbReference type="EMBL" id="GGEC01093785">
    <property type="protein sequence ID" value="MBX74269.1"/>
    <property type="molecule type" value="Transcribed_RNA"/>
</dbReference>
<reference evidence="1" key="1">
    <citation type="submission" date="2018-02" db="EMBL/GenBank/DDBJ databases">
        <title>Rhizophora mucronata_Transcriptome.</title>
        <authorList>
            <person name="Meera S.P."/>
            <person name="Sreeshan A."/>
            <person name="Augustine A."/>
        </authorList>
    </citation>
    <scope>NUCLEOTIDE SEQUENCE</scope>
    <source>
        <tissue evidence="1">Leaf</tissue>
    </source>
</reference>
<evidence type="ECO:0000313" key="1">
    <source>
        <dbReference type="EMBL" id="MBX74269.1"/>
    </source>
</evidence>